<sequence>MTVLYDLADCVILGIDPAIATIGFGVIRGKQALDYGVITTPAKQPMYERLSQIRSDIQELCDLIQPDLAAIEMPFFGRENTNASKVLRALGVIELALGDWGLTELVFLHQSQVKAAVAQYGANKGEIKQAVMHIFGLAHPPSPDDSADGLAIAYAAQCGARANVA</sequence>
<comment type="similarity">
    <text evidence="1">Belongs to the RuvC family.</text>
</comment>
<keyword evidence="2" id="KW-0963">Cytoplasm</keyword>
<evidence type="ECO:0000256" key="2">
    <source>
        <dbReference type="ARBA" id="ARBA00022490"/>
    </source>
</evidence>
<evidence type="ECO:0000313" key="13">
    <source>
        <dbReference type="Proteomes" id="UP001163152"/>
    </source>
</evidence>
<dbReference type="InterPro" id="IPR002176">
    <property type="entry name" value="X-over_junc_endoDNase_RuvC"/>
</dbReference>
<evidence type="ECO:0000256" key="3">
    <source>
        <dbReference type="ARBA" id="ARBA00022722"/>
    </source>
</evidence>
<accession>A0A9E8ZGG7</accession>
<keyword evidence="8" id="KW-0460">Magnesium</keyword>
<dbReference type="GO" id="GO:0006310">
    <property type="term" value="P:DNA recombination"/>
    <property type="evidence" value="ECO:0007669"/>
    <property type="project" value="UniProtKB-KW"/>
</dbReference>
<dbReference type="Gene3D" id="3.30.420.10">
    <property type="entry name" value="Ribonuclease H-like superfamily/Ribonuclease H"/>
    <property type="match status" value="1"/>
</dbReference>
<dbReference type="GO" id="GO:0003677">
    <property type="term" value="F:DNA binding"/>
    <property type="evidence" value="ECO:0007669"/>
    <property type="project" value="UniProtKB-KW"/>
</dbReference>
<evidence type="ECO:0000256" key="7">
    <source>
        <dbReference type="ARBA" id="ARBA00022801"/>
    </source>
</evidence>
<keyword evidence="5" id="KW-0255">Endonuclease</keyword>
<evidence type="ECO:0000256" key="8">
    <source>
        <dbReference type="ARBA" id="ARBA00022842"/>
    </source>
</evidence>
<dbReference type="InterPro" id="IPR012337">
    <property type="entry name" value="RNaseH-like_sf"/>
</dbReference>
<dbReference type="GO" id="GO:0004520">
    <property type="term" value="F:DNA endonuclease activity"/>
    <property type="evidence" value="ECO:0007669"/>
    <property type="project" value="InterPro"/>
</dbReference>
<keyword evidence="3" id="KW-0540">Nuclease</keyword>
<proteinExistence type="inferred from homology"/>
<dbReference type="Pfam" id="PF02075">
    <property type="entry name" value="RuvC"/>
    <property type="match status" value="1"/>
</dbReference>
<evidence type="ECO:0000256" key="1">
    <source>
        <dbReference type="ARBA" id="ARBA00009518"/>
    </source>
</evidence>
<dbReference type="PRINTS" id="PR00696">
    <property type="entry name" value="RSOLVASERUVC"/>
</dbReference>
<evidence type="ECO:0000313" key="12">
    <source>
        <dbReference type="EMBL" id="WAL62647.1"/>
    </source>
</evidence>
<keyword evidence="10" id="KW-0233">DNA recombination</keyword>
<evidence type="ECO:0000256" key="4">
    <source>
        <dbReference type="ARBA" id="ARBA00022723"/>
    </source>
</evidence>
<dbReference type="CDD" id="cd16962">
    <property type="entry name" value="RuvC"/>
    <property type="match status" value="1"/>
</dbReference>
<dbReference type="PANTHER" id="PTHR30194:SF3">
    <property type="entry name" value="CROSSOVER JUNCTION ENDODEOXYRIBONUCLEASE RUVC"/>
    <property type="match status" value="1"/>
</dbReference>
<keyword evidence="4" id="KW-0479">Metal-binding</keyword>
<dbReference type="KEGG" id="tsin:OXH18_11840"/>
<dbReference type="RefSeq" id="WP_268612986.1">
    <property type="nucleotide sequence ID" value="NZ_CP113797.1"/>
</dbReference>
<dbReference type="GO" id="GO:0016787">
    <property type="term" value="F:hydrolase activity"/>
    <property type="evidence" value="ECO:0007669"/>
    <property type="project" value="UniProtKB-KW"/>
</dbReference>
<reference evidence="12" key="1">
    <citation type="submission" date="2022-12" db="EMBL/GenBank/DDBJ databases">
        <title>Polyphasic identification of a Novel Hot-Spring Cyanobacterium Ocullathermofonsia sinensis gen nov. sp. nov. and Genomic Insights on its Adaptations to the Thermal Habitat.</title>
        <authorList>
            <person name="Daroch M."/>
            <person name="Tang J."/>
            <person name="Jiang Y."/>
        </authorList>
    </citation>
    <scope>NUCLEOTIDE SEQUENCE</scope>
    <source>
        <strain evidence="12">PKUAC-SCTA174</strain>
    </source>
</reference>
<evidence type="ECO:0000256" key="9">
    <source>
        <dbReference type="ARBA" id="ARBA00023125"/>
    </source>
</evidence>
<keyword evidence="11" id="KW-0234">DNA repair</keyword>
<evidence type="ECO:0000256" key="5">
    <source>
        <dbReference type="ARBA" id="ARBA00022759"/>
    </source>
</evidence>
<keyword evidence="9" id="KW-0238">DNA-binding</keyword>
<dbReference type="SUPFAM" id="SSF53098">
    <property type="entry name" value="Ribonuclease H-like"/>
    <property type="match status" value="1"/>
</dbReference>
<dbReference type="PANTHER" id="PTHR30194">
    <property type="entry name" value="CROSSOVER JUNCTION ENDODEOXYRIBONUCLEASE RUVC"/>
    <property type="match status" value="1"/>
</dbReference>
<gene>
    <name evidence="12" type="ORF">OXH18_11840</name>
</gene>
<evidence type="ECO:0000256" key="6">
    <source>
        <dbReference type="ARBA" id="ARBA00022763"/>
    </source>
</evidence>
<dbReference type="Proteomes" id="UP001163152">
    <property type="component" value="Chromosome"/>
</dbReference>
<protein>
    <submittedName>
        <fullName evidence="12">Crossover junction endodeoxyribonuclease RuvC</fullName>
    </submittedName>
</protein>
<name>A0A9E8ZGG7_9CYAN</name>
<keyword evidence="13" id="KW-1185">Reference proteome</keyword>
<keyword evidence="7" id="KW-0378">Hydrolase</keyword>
<keyword evidence="6" id="KW-0227">DNA damage</keyword>
<dbReference type="GO" id="GO:0006281">
    <property type="term" value="P:DNA repair"/>
    <property type="evidence" value="ECO:0007669"/>
    <property type="project" value="UniProtKB-KW"/>
</dbReference>
<dbReference type="EMBL" id="CP113797">
    <property type="protein sequence ID" value="WAL62647.1"/>
    <property type="molecule type" value="Genomic_DNA"/>
</dbReference>
<evidence type="ECO:0000256" key="11">
    <source>
        <dbReference type="ARBA" id="ARBA00023204"/>
    </source>
</evidence>
<dbReference type="InterPro" id="IPR036397">
    <property type="entry name" value="RNaseH_sf"/>
</dbReference>
<organism evidence="12 13">
    <name type="scientific">Thermocoleostomius sinensis A174</name>
    <dbReference type="NCBI Taxonomy" id="2016057"/>
    <lineage>
        <taxon>Bacteria</taxon>
        <taxon>Bacillati</taxon>
        <taxon>Cyanobacteriota</taxon>
        <taxon>Cyanophyceae</taxon>
        <taxon>Oculatellales</taxon>
        <taxon>Oculatellaceae</taxon>
        <taxon>Thermocoleostomius</taxon>
    </lineage>
</organism>
<evidence type="ECO:0000256" key="10">
    <source>
        <dbReference type="ARBA" id="ARBA00023172"/>
    </source>
</evidence>
<dbReference type="AlphaFoldDB" id="A0A9E8ZGG7"/>
<dbReference type="GO" id="GO:0046872">
    <property type="term" value="F:metal ion binding"/>
    <property type="evidence" value="ECO:0007669"/>
    <property type="project" value="UniProtKB-KW"/>
</dbReference>